<accession>M7T1K2</accession>
<keyword evidence="2" id="KW-0812">Transmembrane</keyword>
<feature type="transmembrane region" description="Helical" evidence="2">
    <location>
        <begin position="149"/>
        <end position="173"/>
    </location>
</feature>
<evidence type="ECO:0008006" key="5">
    <source>
        <dbReference type="Google" id="ProtNLM"/>
    </source>
</evidence>
<evidence type="ECO:0000313" key="4">
    <source>
        <dbReference type="Proteomes" id="UP000012174"/>
    </source>
</evidence>
<feature type="transmembrane region" description="Helical" evidence="2">
    <location>
        <begin position="111"/>
        <end position="129"/>
    </location>
</feature>
<dbReference type="PANTHER" id="PTHR33048:SF105">
    <property type="match status" value="1"/>
</dbReference>
<dbReference type="STRING" id="1287681.M7T1K2"/>
<keyword evidence="2" id="KW-0472">Membrane</keyword>
<keyword evidence="4" id="KW-1185">Reference proteome</keyword>
<dbReference type="OrthoDB" id="2988756at2759"/>
<dbReference type="eggNOG" id="ENOG502SHM6">
    <property type="taxonomic scope" value="Eukaryota"/>
</dbReference>
<dbReference type="PANTHER" id="PTHR33048">
    <property type="entry name" value="PTH11-LIKE INTEGRAL MEMBRANE PROTEIN (AFU_ORTHOLOGUE AFUA_5G11245)"/>
    <property type="match status" value="1"/>
</dbReference>
<reference evidence="4" key="1">
    <citation type="journal article" date="2013" name="Genome Announc.">
        <title>Draft genome sequence of the grapevine dieback fungus Eutypa lata UCR-EL1.</title>
        <authorList>
            <person name="Blanco-Ulate B."/>
            <person name="Rolshausen P.E."/>
            <person name="Cantu D."/>
        </authorList>
    </citation>
    <scope>NUCLEOTIDE SEQUENCE [LARGE SCALE GENOMIC DNA]</scope>
    <source>
        <strain evidence="4">UCR-EL1</strain>
    </source>
</reference>
<protein>
    <recommendedName>
        <fullName evidence="5">Integral membrane protein</fullName>
    </recommendedName>
</protein>
<proteinExistence type="predicted"/>
<dbReference type="Proteomes" id="UP000012174">
    <property type="component" value="Unassembled WGS sequence"/>
</dbReference>
<evidence type="ECO:0000313" key="3">
    <source>
        <dbReference type="EMBL" id="EMR63676.1"/>
    </source>
</evidence>
<dbReference type="HOGENOM" id="CLU_019101_0_1_1"/>
<name>M7T1K2_EUTLA</name>
<feature type="transmembrane region" description="Helical" evidence="2">
    <location>
        <begin position="27"/>
        <end position="46"/>
    </location>
</feature>
<gene>
    <name evidence="3" type="ORF">UCREL1_9373</name>
</gene>
<sequence length="283" mass="30079">MSTNVPLDPAAAAAEAAAAATARSSLIQLWTLFSIGVSVTILRTYARSKAVGMRNLRADDFLVWIAILFYSTQTALAHSVGSVAHGLANNGITDAERAALSPDDPEYQMSIVLGAGIFVLVCAMLKTIFVTVDPVNGAQLAGQWGTVEAFVAVFTTNLPMIFPLFKTWLTPLLRSSSRSYKMRSGFNTIGGGSGSGGSVSAGRKRNMRGGPPSVNPLTNISLNNSQEQIVRGIPLKELEISGAPAAPGHSSNVVYVSKEFDLTTEDGGARNGEQKIQRTYDRW</sequence>
<dbReference type="KEGG" id="ela:UCREL1_9373"/>
<evidence type="ECO:0000256" key="1">
    <source>
        <dbReference type="SAM" id="MobiDB-lite"/>
    </source>
</evidence>
<feature type="region of interest" description="Disordered" evidence="1">
    <location>
        <begin position="192"/>
        <end position="218"/>
    </location>
</feature>
<dbReference type="EMBL" id="KB707185">
    <property type="protein sequence ID" value="EMR63676.1"/>
    <property type="molecule type" value="Genomic_DNA"/>
</dbReference>
<dbReference type="InterPro" id="IPR052337">
    <property type="entry name" value="SAT4-like"/>
</dbReference>
<organism evidence="3 4">
    <name type="scientific">Eutypa lata (strain UCR-EL1)</name>
    <name type="common">Grapevine dieback disease fungus</name>
    <name type="synonym">Eutypa armeniacae</name>
    <dbReference type="NCBI Taxonomy" id="1287681"/>
    <lineage>
        <taxon>Eukaryota</taxon>
        <taxon>Fungi</taxon>
        <taxon>Dikarya</taxon>
        <taxon>Ascomycota</taxon>
        <taxon>Pezizomycotina</taxon>
        <taxon>Sordariomycetes</taxon>
        <taxon>Xylariomycetidae</taxon>
        <taxon>Xylariales</taxon>
        <taxon>Diatrypaceae</taxon>
        <taxon>Eutypa</taxon>
    </lineage>
</organism>
<keyword evidence="2" id="KW-1133">Transmembrane helix</keyword>
<evidence type="ECO:0000256" key="2">
    <source>
        <dbReference type="SAM" id="Phobius"/>
    </source>
</evidence>
<dbReference type="AlphaFoldDB" id="M7T1K2"/>